<dbReference type="PIRSF" id="PIRSF000005">
    <property type="entry name" value="Cytochrome_c4"/>
    <property type="match status" value="1"/>
</dbReference>
<proteinExistence type="predicted"/>
<feature type="binding site" description="axial binding residue" evidence="5">
    <location>
        <position position="176"/>
    </location>
    <ligand>
        <name>heme c</name>
        <dbReference type="ChEBI" id="CHEBI:61717"/>
        <label>2</label>
    </ligand>
    <ligandPart>
        <name>Fe</name>
        <dbReference type="ChEBI" id="CHEBI:18248"/>
    </ligandPart>
</feature>
<dbReference type="InterPro" id="IPR009056">
    <property type="entry name" value="Cyt_c-like_dom"/>
</dbReference>
<feature type="domain" description="Cytochrome c" evidence="6">
    <location>
        <begin position="9"/>
        <end position="96"/>
    </location>
</feature>
<evidence type="ECO:0000256" key="2">
    <source>
        <dbReference type="ARBA" id="ARBA00022723"/>
    </source>
</evidence>
<dbReference type="InterPro" id="IPR024167">
    <property type="entry name" value="Cytochrome_c4-like"/>
</dbReference>
<dbReference type="AlphaFoldDB" id="A0AAJ1WZR2"/>
<evidence type="ECO:0000313" key="8">
    <source>
        <dbReference type="Proteomes" id="UP001223420"/>
    </source>
</evidence>
<evidence type="ECO:0000256" key="5">
    <source>
        <dbReference type="PIRSR" id="PIRSR000005-2"/>
    </source>
</evidence>
<evidence type="ECO:0000259" key="6">
    <source>
        <dbReference type="PROSITE" id="PS51007"/>
    </source>
</evidence>
<gene>
    <name evidence="7" type="ORF">QO001_004552</name>
</gene>
<reference evidence="7" key="1">
    <citation type="submission" date="2023-07" db="EMBL/GenBank/DDBJ databases">
        <title>Genomic Encyclopedia of Type Strains, Phase IV (KMG-IV): sequencing the most valuable type-strain genomes for metagenomic binning, comparative biology and taxonomic classification.</title>
        <authorList>
            <person name="Goeker M."/>
        </authorList>
    </citation>
    <scope>NUCLEOTIDE SEQUENCE</scope>
    <source>
        <strain evidence="7">DSM 19569</strain>
    </source>
</reference>
<dbReference type="RefSeq" id="WP_230367254.1">
    <property type="nucleotide sequence ID" value="NZ_JAJALK010000010.1"/>
</dbReference>
<organism evidence="7 8">
    <name type="scientific">Methylobacterium brachiatum</name>
    <dbReference type="NCBI Taxonomy" id="269660"/>
    <lineage>
        <taxon>Bacteria</taxon>
        <taxon>Pseudomonadati</taxon>
        <taxon>Pseudomonadota</taxon>
        <taxon>Alphaproteobacteria</taxon>
        <taxon>Hyphomicrobiales</taxon>
        <taxon>Methylobacteriaceae</taxon>
        <taxon>Methylobacterium</taxon>
    </lineage>
</organism>
<dbReference type="GO" id="GO:0042597">
    <property type="term" value="C:periplasmic space"/>
    <property type="evidence" value="ECO:0007669"/>
    <property type="project" value="InterPro"/>
</dbReference>
<feature type="binding site" description="axial binding residue" evidence="5">
    <location>
        <position position="73"/>
    </location>
    <ligand>
        <name>heme c</name>
        <dbReference type="ChEBI" id="CHEBI:61717"/>
        <label>1</label>
    </ligand>
    <ligandPart>
        <name>Fe</name>
        <dbReference type="ChEBI" id="CHEBI:18248"/>
    </ligandPart>
</feature>
<feature type="binding site" description="covalent" evidence="4">
    <location>
        <position position="29"/>
    </location>
    <ligand>
        <name>heme c</name>
        <dbReference type="ChEBI" id="CHEBI:61717"/>
        <label>1</label>
    </ligand>
</feature>
<feature type="binding site" description="axial binding residue" evidence="5">
    <location>
        <position position="33"/>
    </location>
    <ligand>
        <name>heme c</name>
        <dbReference type="ChEBI" id="CHEBI:61717"/>
        <label>1</label>
    </ligand>
    <ligandPart>
        <name>Fe</name>
        <dbReference type="ChEBI" id="CHEBI:18248"/>
    </ligandPart>
</feature>
<comment type="PTM">
    <text evidence="4">Binds 2 heme c groups covalently per subunit.</text>
</comment>
<dbReference type="Proteomes" id="UP001223420">
    <property type="component" value="Unassembled WGS sequence"/>
</dbReference>
<feature type="binding site" description="covalent" evidence="4">
    <location>
        <position position="32"/>
    </location>
    <ligand>
        <name>heme c</name>
        <dbReference type="ChEBI" id="CHEBI:61717"/>
        <label>1</label>
    </ligand>
</feature>
<dbReference type="Pfam" id="PF00034">
    <property type="entry name" value="Cytochrom_C"/>
    <property type="match status" value="2"/>
</dbReference>
<dbReference type="SUPFAM" id="SSF46626">
    <property type="entry name" value="Cytochrome c"/>
    <property type="match status" value="2"/>
</dbReference>
<dbReference type="InterPro" id="IPR036909">
    <property type="entry name" value="Cyt_c-like_dom_sf"/>
</dbReference>
<sequence>MVLLAASPACAIDGSEIARNGTQTGAPACAACHGDDGGGSIEGGFPRLAGLSVGYLTHELDSFGDGSRENETMGAIAQALTSDERRAVAAYYAGLPAPKAAEASAPDGAISSRGRNLAETGDWSRGVPACGQCHGPAGQGVGAAFPALAGQPAAYLMAQLSAWKTGTRHNDPLGLMKGIADKLSDQDGAAVSAYYAALPASQVGDSR</sequence>
<feature type="binding site" description="axial binding residue" evidence="5">
    <location>
        <position position="134"/>
    </location>
    <ligand>
        <name>heme c</name>
        <dbReference type="ChEBI" id="CHEBI:61717"/>
        <label>2</label>
    </ligand>
    <ligandPart>
        <name>Fe</name>
        <dbReference type="ChEBI" id="CHEBI:18248"/>
    </ligandPart>
</feature>
<feature type="binding site" description="covalent" evidence="4">
    <location>
        <position position="133"/>
    </location>
    <ligand>
        <name>heme c</name>
        <dbReference type="ChEBI" id="CHEBI:61717"/>
        <label>2</label>
    </ligand>
</feature>
<feature type="domain" description="Cytochrome c" evidence="6">
    <location>
        <begin position="109"/>
        <end position="199"/>
    </location>
</feature>
<evidence type="ECO:0000313" key="7">
    <source>
        <dbReference type="EMBL" id="MDQ0545608.1"/>
    </source>
</evidence>
<dbReference type="PANTHER" id="PTHR33751">
    <property type="entry name" value="CBB3-TYPE CYTOCHROME C OXIDASE SUBUNIT FIXP"/>
    <property type="match status" value="1"/>
</dbReference>
<feature type="binding site" description="covalent" evidence="4">
    <location>
        <position position="130"/>
    </location>
    <ligand>
        <name>heme c</name>
        <dbReference type="ChEBI" id="CHEBI:61717"/>
        <label>2</label>
    </ligand>
</feature>
<dbReference type="Gene3D" id="1.10.760.10">
    <property type="entry name" value="Cytochrome c-like domain"/>
    <property type="match status" value="2"/>
</dbReference>
<name>A0AAJ1WZR2_9HYPH</name>
<dbReference type="GO" id="GO:0020037">
    <property type="term" value="F:heme binding"/>
    <property type="evidence" value="ECO:0007669"/>
    <property type="project" value="InterPro"/>
</dbReference>
<comment type="caution">
    <text evidence="7">The sequence shown here is derived from an EMBL/GenBank/DDBJ whole genome shotgun (WGS) entry which is preliminary data.</text>
</comment>
<dbReference type="GO" id="GO:0005506">
    <property type="term" value="F:iron ion binding"/>
    <property type="evidence" value="ECO:0007669"/>
    <property type="project" value="InterPro"/>
</dbReference>
<dbReference type="InterPro" id="IPR050597">
    <property type="entry name" value="Cytochrome_c_Oxidase_Subunit"/>
</dbReference>
<evidence type="ECO:0000256" key="4">
    <source>
        <dbReference type="PIRSR" id="PIRSR000005-1"/>
    </source>
</evidence>
<dbReference type="PANTHER" id="PTHR33751:SF11">
    <property type="entry name" value="BLL4483 PROTEIN"/>
    <property type="match status" value="1"/>
</dbReference>
<dbReference type="GO" id="GO:0009055">
    <property type="term" value="F:electron transfer activity"/>
    <property type="evidence" value="ECO:0007669"/>
    <property type="project" value="InterPro"/>
</dbReference>
<keyword evidence="1 4" id="KW-0349">Heme</keyword>
<evidence type="ECO:0000256" key="1">
    <source>
        <dbReference type="ARBA" id="ARBA00022617"/>
    </source>
</evidence>
<protein>
    <submittedName>
        <fullName evidence="7">Cytochrome c553</fullName>
    </submittedName>
</protein>
<keyword evidence="2 5" id="KW-0479">Metal-binding</keyword>
<keyword evidence="3 5" id="KW-0408">Iron</keyword>
<dbReference type="PROSITE" id="PS51007">
    <property type="entry name" value="CYTC"/>
    <property type="match status" value="2"/>
</dbReference>
<evidence type="ECO:0000256" key="3">
    <source>
        <dbReference type="ARBA" id="ARBA00023004"/>
    </source>
</evidence>
<dbReference type="EMBL" id="JAUSWL010000009">
    <property type="protein sequence ID" value="MDQ0545608.1"/>
    <property type="molecule type" value="Genomic_DNA"/>
</dbReference>
<accession>A0AAJ1WZR2</accession>